<keyword evidence="6" id="KW-1185">Reference proteome</keyword>
<keyword evidence="3" id="KW-0663">Pyridoxal phosphate</keyword>
<reference evidence="6" key="1">
    <citation type="journal article" date="2019" name="Int. J. Syst. Evol. Microbiol.">
        <title>The Global Catalogue of Microorganisms (GCM) 10K type strain sequencing project: providing services to taxonomists for standard genome sequencing and annotation.</title>
        <authorList>
            <consortium name="The Broad Institute Genomics Platform"/>
            <consortium name="The Broad Institute Genome Sequencing Center for Infectious Disease"/>
            <person name="Wu L."/>
            <person name="Ma J."/>
        </authorList>
    </citation>
    <scope>NUCLEOTIDE SEQUENCE [LARGE SCALE GENOMIC DNA]</scope>
    <source>
        <strain evidence="6">CCUG 57942</strain>
    </source>
</reference>
<evidence type="ECO:0000256" key="3">
    <source>
        <dbReference type="ARBA" id="ARBA00022898"/>
    </source>
</evidence>
<dbReference type="InterPro" id="IPR050087">
    <property type="entry name" value="AON_synthase_class-II"/>
</dbReference>
<comment type="caution">
    <text evidence="5">The sequence shown here is derived from an EMBL/GenBank/DDBJ whole genome shotgun (WGS) entry which is preliminary data.</text>
</comment>
<dbReference type="InterPro" id="IPR015422">
    <property type="entry name" value="PyrdxlP-dep_Trfase_small"/>
</dbReference>
<dbReference type="InterPro" id="IPR015424">
    <property type="entry name" value="PyrdxlP-dep_Trfase"/>
</dbReference>
<evidence type="ECO:0000313" key="5">
    <source>
        <dbReference type="EMBL" id="MFD2158898.1"/>
    </source>
</evidence>
<evidence type="ECO:0000313" key="6">
    <source>
        <dbReference type="Proteomes" id="UP001597389"/>
    </source>
</evidence>
<dbReference type="Gene3D" id="3.90.1150.10">
    <property type="entry name" value="Aspartate Aminotransferase, domain 1"/>
    <property type="match status" value="1"/>
</dbReference>
<evidence type="ECO:0000256" key="2">
    <source>
        <dbReference type="ARBA" id="ARBA00022679"/>
    </source>
</evidence>
<feature type="domain" description="Aminotransferase class I/classII large" evidence="4">
    <location>
        <begin position="40"/>
        <end position="380"/>
    </location>
</feature>
<dbReference type="RefSeq" id="WP_377177938.1">
    <property type="nucleotide sequence ID" value="NZ_JBHUJB010000035.1"/>
</dbReference>
<evidence type="ECO:0000256" key="1">
    <source>
        <dbReference type="ARBA" id="ARBA00001933"/>
    </source>
</evidence>
<dbReference type="Proteomes" id="UP001597389">
    <property type="component" value="Unassembled WGS sequence"/>
</dbReference>
<dbReference type="PANTHER" id="PTHR13693">
    <property type="entry name" value="CLASS II AMINOTRANSFERASE/8-AMINO-7-OXONONANOATE SYNTHASE"/>
    <property type="match status" value="1"/>
</dbReference>
<dbReference type="PANTHER" id="PTHR13693:SF100">
    <property type="entry name" value="8-AMINO-7-OXONONANOATE SYNTHASE"/>
    <property type="match status" value="1"/>
</dbReference>
<dbReference type="GO" id="GO:0008483">
    <property type="term" value="F:transaminase activity"/>
    <property type="evidence" value="ECO:0007669"/>
    <property type="project" value="UniProtKB-KW"/>
</dbReference>
<dbReference type="SUPFAM" id="SSF53383">
    <property type="entry name" value="PLP-dependent transferases"/>
    <property type="match status" value="1"/>
</dbReference>
<gene>
    <name evidence="5" type="ORF">ACFSW8_08320</name>
</gene>
<protein>
    <submittedName>
        <fullName evidence="5">Aminotransferase class I/II-fold pyridoxal phosphate-dependent enzyme</fullName>
    </submittedName>
</protein>
<dbReference type="InterPro" id="IPR015421">
    <property type="entry name" value="PyrdxlP-dep_Trfase_major"/>
</dbReference>
<sequence>MRSPEDELAELEAASLRRHLRAVDSPQLAHTQVAGQSLSNFASNDYLGLANHPHIKQAFIEATELWGTGSGASRLICGSLPPHRKLELYIATSKGTEAALVFANGYATSLGALSALLRKGDTVILDKLSHASLIDGARLSGATLRVFPHNDLNKLSKILEQTFSKKSTDARVLIVTESIFSMDGDHAPLADIIALKQKFGALLLVDEAHGLGILGPTGMGLAEQLDCAKGIDLQMGTLGKAAGVAGGYIAATKPLIDLLTNKARSFIYSTAPPPSQSHAALVALQLIRSPEGSKLRQKLWNNLQTFADATQTPLPASAIIPWHVGPSAQALELSQTLQNTSALLVPAVRYPTVPRNTARLRITLTAAHSTQDIQTLAAALLHHTA</sequence>
<keyword evidence="2" id="KW-0808">Transferase</keyword>
<name>A0ABW4ZAC2_9BACT</name>
<dbReference type="EMBL" id="JBHUJB010000035">
    <property type="protein sequence ID" value="MFD2158898.1"/>
    <property type="molecule type" value="Genomic_DNA"/>
</dbReference>
<keyword evidence="5" id="KW-0032">Aminotransferase</keyword>
<dbReference type="InterPro" id="IPR004839">
    <property type="entry name" value="Aminotransferase_I/II_large"/>
</dbReference>
<organism evidence="5 6">
    <name type="scientific">Rubritalea tangerina</name>
    <dbReference type="NCBI Taxonomy" id="430798"/>
    <lineage>
        <taxon>Bacteria</taxon>
        <taxon>Pseudomonadati</taxon>
        <taxon>Verrucomicrobiota</taxon>
        <taxon>Verrucomicrobiia</taxon>
        <taxon>Verrucomicrobiales</taxon>
        <taxon>Rubritaleaceae</taxon>
        <taxon>Rubritalea</taxon>
    </lineage>
</organism>
<evidence type="ECO:0000259" key="4">
    <source>
        <dbReference type="Pfam" id="PF00155"/>
    </source>
</evidence>
<dbReference type="CDD" id="cd06454">
    <property type="entry name" value="KBL_like"/>
    <property type="match status" value="1"/>
</dbReference>
<dbReference type="Gene3D" id="3.40.640.10">
    <property type="entry name" value="Type I PLP-dependent aspartate aminotransferase-like (Major domain)"/>
    <property type="match status" value="1"/>
</dbReference>
<proteinExistence type="predicted"/>
<accession>A0ABW4ZAC2</accession>
<comment type="cofactor">
    <cofactor evidence="1">
        <name>pyridoxal 5'-phosphate</name>
        <dbReference type="ChEBI" id="CHEBI:597326"/>
    </cofactor>
</comment>
<dbReference type="Pfam" id="PF00155">
    <property type="entry name" value="Aminotran_1_2"/>
    <property type="match status" value="1"/>
</dbReference>